<reference evidence="1 2" key="1">
    <citation type="submission" date="2012-05" db="EMBL/GenBank/DDBJ databases">
        <title>Recombination and specialization in a pathogen metapopulation.</title>
        <authorList>
            <person name="Gardiner A."/>
            <person name="Kemen E."/>
            <person name="Schultz-Larsen T."/>
            <person name="MacLean D."/>
            <person name="Van Oosterhout C."/>
            <person name="Jones J.D.G."/>
        </authorList>
    </citation>
    <scope>NUCLEOTIDE SEQUENCE [LARGE SCALE GENOMIC DNA]</scope>
    <source>
        <strain evidence="1 2">Ac Nc2</strain>
    </source>
</reference>
<organism evidence="1 2">
    <name type="scientific">Albugo candida</name>
    <dbReference type="NCBI Taxonomy" id="65357"/>
    <lineage>
        <taxon>Eukaryota</taxon>
        <taxon>Sar</taxon>
        <taxon>Stramenopiles</taxon>
        <taxon>Oomycota</taxon>
        <taxon>Peronosporomycetes</taxon>
        <taxon>Albuginales</taxon>
        <taxon>Albuginaceae</taxon>
        <taxon>Albugo</taxon>
    </lineage>
</organism>
<dbReference type="EMBL" id="CAIX01000469">
    <property type="protein sequence ID" value="CCI50379.1"/>
    <property type="molecule type" value="Genomic_DNA"/>
</dbReference>
<protein>
    <submittedName>
        <fullName evidence="1">Uncharacterized protein</fullName>
    </submittedName>
</protein>
<dbReference type="InParanoid" id="A0A024GUG5"/>
<proteinExistence type="predicted"/>
<name>A0A024GUG5_9STRA</name>
<comment type="caution">
    <text evidence="1">The sequence shown here is derived from an EMBL/GenBank/DDBJ whole genome shotgun (WGS) entry which is preliminary data.</text>
</comment>
<evidence type="ECO:0000313" key="2">
    <source>
        <dbReference type="Proteomes" id="UP000053237"/>
    </source>
</evidence>
<evidence type="ECO:0000313" key="1">
    <source>
        <dbReference type="EMBL" id="CCI50379.1"/>
    </source>
</evidence>
<gene>
    <name evidence="1" type="ORF">BN9_120680</name>
</gene>
<accession>A0A024GUG5</accession>
<sequence length="181" mass="20426">MDRRGASSCLNPTEKLSVQHWLRHGRMRSIAVGIMSTADEVSVKSVKRLCMRTWIGFGAENCTVCTTFSLVSAAFCDNEKPDRCSCSKCLRSSNETHQEVLRARGIAKDASSRFLFSFLYRPTNNLSYALYHQPFMNKMWLPLPAESGRPNFCALSSSCISSNTPPRSSRARPHLWLQQIE</sequence>
<dbReference type="Proteomes" id="UP000053237">
    <property type="component" value="Unassembled WGS sequence"/>
</dbReference>
<dbReference type="AlphaFoldDB" id="A0A024GUG5"/>
<keyword evidence="2" id="KW-1185">Reference proteome</keyword>